<keyword evidence="2" id="KW-1003">Cell membrane</keyword>
<feature type="transmembrane region" description="Helical" evidence="6">
    <location>
        <begin position="716"/>
        <end position="739"/>
    </location>
</feature>
<keyword evidence="9" id="KW-1185">Reference proteome</keyword>
<comment type="caution">
    <text evidence="8">The sequence shown here is derived from an EMBL/GenBank/DDBJ whole genome shotgun (WGS) entry which is preliminary data.</text>
</comment>
<protein>
    <submittedName>
        <fullName evidence="8">MFS transporter</fullName>
    </submittedName>
</protein>
<keyword evidence="4 6" id="KW-1133">Transmembrane helix</keyword>
<dbReference type="EMBL" id="BEXT01000001">
    <property type="protein sequence ID" value="GBC62572.1"/>
    <property type="molecule type" value="Genomic_DNA"/>
</dbReference>
<dbReference type="PANTHER" id="PTHR43124">
    <property type="entry name" value="PURINE EFFLUX PUMP PBUE"/>
    <property type="match status" value="1"/>
</dbReference>
<dbReference type="InterPro" id="IPR036259">
    <property type="entry name" value="MFS_trans_sf"/>
</dbReference>
<feature type="transmembrane region" description="Helical" evidence="6">
    <location>
        <begin position="681"/>
        <end position="704"/>
    </location>
</feature>
<keyword evidence="5 6" id="KW-0472">Membrane</keyword>
<dbReference type="Gene3D" id="1.20.1250.20">
    <property type="entry name" value="MFS general substrate transporter like domains"/>
    <property type="match status" value="1"/>
</dbReference>
<evidence type="ECO:0000313" key="9">
    <source>
        <dbReference type="Proteomes" id="UP000288096"/>
    </source>
</evidence>
<keyword evidence="3 6" id="KW-0812">Transmembrane</keyword>
<feature type="transmembrane region" description="Helical" evidence="6">
    <location>
        <begin position="469"/>
        <end position="485"/>
    </location>
</feature>
<feature type="transmembrane region" description="Helical" evidence="6">
    <location>
        <begin position="784"/>
        <end position="802"/>
    </location>
</feature>
<evidence type="ECO:0000256" key="6">
    <source>
        <dbReference type="SAM" id="Phobius"/>
    </source>
</evidence>
<dbReference type="Pfam" id="PF07690">
    <property type="entry name" value="MFS_1"/>
    <property type="match status" value="1"/>
</dbReference>
<accession>A0A401G009</accession>
<dbReference type="Proteomes" id="UP000288096">
    <property type="component" value="Unassembled WGS sequence"/>
</dbReference>
<reference evidence="9" key="1">
    <citation type="submission" date="2017-11" db="EMBL/GenBank/DDBJ databases">
        <authorList>
            <person name="Watanabe M."/>
            <person name="Kojima H."/>
        </authorList>
    </citation>
    <scope>NUCLEOTIDE SEQUENCE [LARGE SCALE GENOMIC DNA]</scope>
    <source>
        <strain evidence="9">Tokyo 01</strain>
    </source>
</reference>
<evidence type="ECO:0000256" key="5">
    <source>
        <dbReference type="ARBA" id="ARBA00023136"/>
    </source>
</evidence>
<proteinExistence type="predicted"/>
<feature type="transmembrane region" description="Helical" evidence="6">
    <location>
        <begin position="557"/>
        <end position="573"/>
    </location>
</feature>
<evidence type="ECO:0000313" key="8">
    <source>
        <dbReference type="EMBL" id="GBC62572.1"/>
    </source>
</evidence>
<evidence type="ECO:0000256" key="3">
    <source>
        <dbReference type="ARBA" id="ARBA00022692"/>
    </source>
</evidence>
<dbReference type="InterPro" id="IPR050189">
    <property type="entry name" value="MFS_Efflux_Transporters"/>
</dbReference>
<dbReference type="PROSITE" id="PS50850">
    <property type="entry name" value="MFS"/>
    <property type="match status" value="1"/>
</dbReference>
<evidence type="ECO:0000259" key="7">
    <source>
        <dbReference type="PROSITE" id="PS50850"/>
    </source>
</evidence>
<feature type="domain" description="Major facilitator superfamily (MFS) profile" evidence="7">
    <location>
        <begin position="403"/>
        <end position="807"/>
    </location>
</feature>
<dbReference type="InterPro" id="IPR020846">
    <property type="entry name" value="MFS_dom"/>
</dbReference>
<feature type="transmembrane region" description="Helical" evidence="6">
    <location>
        <begin position="197"/>
        <end position="221"/>
    </location>
</feature>
<feature type="transmembrane region" description="Helical" evidence="6">
    <location>
        <begin position="164"/>
        <end position="185"/>
    </location>
</feature>
<dbReference type="PANTHER" id="PTHR43124:SF3">
    <property type="entry name" value="CHLORAMPHENICOL EFFLUX PUMP RV0191"/>
    <property type="match status" value="1"/>
</dbReference>
<feature type="transmembrane region" description="Helical" evidence="6">
    <location>
        <begin position="617"/>
        <end position="638"/>
    </location>
</feature>
<reference evidence="9" key="2">
    <citation type="submission" date="2019-01" db="EMBL/GenBank/DDBJ databases">
        <title>Genome sequence of Desulfonema ishimotonii strain Tokyo 01.</title>
        <authorList>
            <person name="Fukui M."/>
        </authorList>
    </citation>
    <scope>NUCLEOTIDE SEQUENCE [LARGE SCALE GENOMIC DNA]</scope>
    <source>
        <strain evidence="9">Tokyo 01</strain>
    </source>
</reference>
<gene>
    <name evidence="8" type="ORF">DENIS_3544</name>
</gene>
<evidence type="ECO:0000256" key="2">
    <source>
        <dbReference type="ARBA" id="ARBA00022475"/>
    </source>
</evidence>
<dbReference type="GO" id="GO:0005886">
    <property type="term" value="C:plasma membrane"/>
    <property type="evidence" value="ECO:0007669"/>
    <property type="project" value="UniProtKB-SubCell"/>
</dbReference>
<feature type="transmembrane region" description="Helical" evidence="6">
    <location>
        <begin position="650"/>
        <end position="669"/>
    </location>
</feature>
<dbReference type="AlphaFoldDB" id="A0A401G009"/>
<evidence type="ECO:0000256" key="1">
    <source>
        <dbReference type="ARBA" id="ARBA00004651"/>
    </source>
</evidence>
<evidence type="ECO:0000256" key="4">
    <source>
        <dbReference type="ARBA" id="ARBA00022989"/>
    </source>
</evidence>
<feature type="transmembrane region" description="Helical" evidence="6">
    <location>
        <begin position="528"/>
        <end position="551"/>
    </location>
</feature>
<dbReference type="GO" id="GO:0022857">
    <property type="term" value="F:transmembrane transporter activity"/>
    <property type="evidence" value="ECO:0007669"/>
    <property type="project" value="InterPro"/>
</dbReference>
<organism evidence="8 9">
    <name type="scientific">Desulfonema ishimotonii</name>
    <dbReference type="NCBI Taxonomy" id="45657"/>
    <lineage>
        <taxon>Bacteria</taxon>
        <taxon>Pseudomonadati</taxon>
        <taxon>Thermodesulfobacteriota</taxon>
        <taxon>Desulfobacteria</taxon>
        <taxon>Desulfobacterales</taxon>
        <taxon>Desulfococcaceae</taxon>
        <taxon>Desulfonema</taxon>
    </lineage>
</organism>
<dbReference type="SUPFAM" id="SSF103473">
    <property type="entry name" value="MFS general substrate transporter"/>
    <property type="match status" value="1"/>
</dbReference>
<feature type="transmembrane region" description="Helical" evidence="6">
    <location>
        <begin position="491"/>
        <end position="516"/>
    </location>
</feature>
<dbReference type="OrthoDB" id="1679175at2"/>
<dbReference type="InterPro" id="IPR011701">
    <property type="entry name" value="MFS"/>
</dbReference>
<sequence>MNARFMNTLSILMVLAVSLALLMYVGYGEAHKTCPGFQFDKLRALGEVVSNPIRTFLGAGLPLNQFPGFAPLTTPLLESEDSVTAIGLTDQSGHIVFSNSKNREDIPAPEFRPSFFSKKGSGYTVEESDTFYRISLRISSKFEDVGVLWLLCPKHGIDDKIRAGFYPLTGVFAAILILYAVLIFFTGHRWGENTRRWLTISYTFSFMVMSAAVICTLINIYSDGILGKTRALTDSLSQRISKALELGLDISDFSGLDNIFREYRENNPDTSFVALTRNGRIEIHTDQTLRGLPFQHSSDHFEYRADLREKTELPARTGAYTLEYVGRLPEHMIRQENRVEIHVGIPKKLVYSKIWRDAKNFIVLFVASGFMAALFLNLLVSFQLSKAAGDGNSTHEDFRLDMVRPIFFLSIFMEGLNVSFLPRYFQDMAVASGLGTGMASALFTVFFAAYALTLVPACRYAEARGVRKLLMAGSLLAAVGTFLMVPVENYYAMAVIRILCGIGQGMLFIGVQSYILKVASQKKKTQGAAIIVFGYNGGMISGSAIGALLVIELQARGIFILAALIGVFLLWYIRTLIPEVGRRTAPEDAAPAQTALKGRVAACVRVLFRDFNFVKTILLVGITTKATLTGVAIFGIPLLLDAQGYAREDIGQIFMFYAAGVLVTSRIVSRAVDRLGKTEMILFWGTQGSGLGLILIGLTGWAGLADFPVPHLKTAVLISGMLILGLAHGFINAPIVTHIANTPSADRLGAASVTSIYRFLERIGHVAGPVVVSQLLSLNHRSPVTISWIGLAVIIFGLLFIISPSGRISSVPDGVCHR</sequence>
<comment type="subcellular location">
    <subcellularLocation>
        <location evidence="1">Cell membrane</location>
        <topology evidence="1">Multi-pass membrane protein</topology>
    </subcellularLocation>
</comment>
<feature type="transmembrane region" description="Helical" evidence="6">
    <location>
        <begin position="437"/>
        <end position="457"/>
    </location>
</feature>
<name>A0A401G009_9BACT</name>
<feature type="transmembrane region" description="Helical" evidence="6">
    <location>
        <begin position="361"/>
        <end position="385"/>
    </location>
</feature>